<dbReference type="EMBL" id="BBRZ01000042">
    <property type="protein sequence ID" value="GAM56990.1"/>
    <property type="molecule type" value="Genomic_DNA"/>
</dbReference>
<dbReference type="Gene3D" id="3.40.47.10">
    <property type="match status" value="1"/>
</dbReference>
<accession>A0A0B8NQZ8</accession>
<dbReference type="UniPathway" id="UPA00094"/>
<dbReference type="InterPro" id="IPR014030">
    <property type="entry name" value="Ketoacyl_synth_N"/>
</dbReference>
<dbReference type="EC" id="2.3.1.179" evidence="3 14"/>
<evidence type="ECO:0000256" key="5">
    <source>
        <dbReference type="ARBA" id="ARBA00022516"/>
    </source>
</evidence>
<dbReference type="PROSITE" id="PS00606">
    <property type="entry name" value="KS3_1"/>
    <property type="match status" value="1"/>
</dbReference>
<dbReference type="Pfam" id="PF02801">
    <property type="entry name" value="Ketoacyl-synt_C"/>
    <property type="match status" value="1"/>
</dbReference>
<dbReference type="InterPro" id="IPR018201">
    <property type="entry name" value="Ketoacyl_synth_AS"/>
</dbReference>
<evidence type="ECO:0000313" key="19">
    <source>
        <dbReference type="Proteomes" id="UP000031671"/>
    </source>
</evidence>
<evidence type="ECO:0000256" key="8">
    <source>
        <dbReference type="ARBA" id="ARBA00023098"/>
    </source>
</evidence>
<dbReference type="SUPFAM" id="SSF53901">
    <property type="entry name" value="Thiolase-like"/>
    <property type="match status" value="2"/>
</dbReference>
<dbReference type="FunFam" id="3.40.47.10:FF:000009">
    <property type="entry name" value="3-oxoacyl-[acyl-carrier-protein] synthase 2"/>
    <property type="match status" value="1"/>
</dbReference>
<evidence type="ECO:0000256" key="15">
    <source>
        <dbReference type="PIRSR" id="PIRSR000447-1"/>
    </source>
</evidence>
<dbReference type="GO" id="GO:0005829">
    <property type="term" value="C:cytosol"/>
    <property type="evidence" value="ECO:0007669"/>
    <property type="project" value="TreeGrafter"/>
</dbReference>
<proteinExistence type="inferred from homology"/>
<dbReference type="GO" id="GO:0004315">
    <property type="term" value="F:3-oxoacyl-[acyl-carrier-protein] synthase activity"/>
    <property type="evidence" value="ECO:0007669"/>
    <property type="project" value="UniProtKB-UniRule"/>
</dbReference>
<dbReference type="GO" id="GO:0006633">
    <property type="term" value="P:fatty acid biosynthetic process"/>
    <property type="evidence" value="ECO:0007669"/>
    <property type="project" value="UniProtKB-UniRule"/>
</dbReference>
<dbReference type="InterPro" id="IPR017568">
    <property type="entry name" value="3-oxoacyl-ACP_synth-2"/>
</dbReference>
<evidence type="ECO:0000256" key="2">
    <source>
        <dbReference type="ARBA" id="ARBA00008467"/>
    </source>
</evidence>
<dbReference type="InterPro" id="IPR020841">
    <property type="entry name" value="PKS_Beta-ketoAc_synthase_dom"/>
</dbReference>
<feature type="domain" description="Ketosynthase family 3 (KS3)" evidence="17">
    <location>
        <begin position="3"/>
        <end position="415"/>
    </location>
</feature>
<feature type="active site" description="For beta-ketoacyl synthase activity" evidence="15">
    <location>
        <position position="164"/>
    </location>
</feature>
<dbReference type="AlphaFoldDB" id="A0A0B8NQZ8"/>
<evidence type="ECO:0000256" key="9">
    <source>
        <dbReference type="ARBA" id="ARBA00023160"/>
    </source>
</evidence>
<organism evidence="18 19">
    <name type="scientific">Vibrio ishigakensis</name>
    <dbReference type="NCBI Taxonomy" id="1481914"/>
    <lineage>
        <taxon>Bacteria</taxon>
        <taxon>Pseudomonadati</taxon>
        <taxon>Pseudomonadota</taxon>
        <taxon>Gammaproteobacteria</taxon>
        <taxon>Vibrionales</taxon>
        <taxon>Vibrionaceae</taxon>
        <taxon>Vibrio</taxon>
    </lineage>
</organism>
<gene>
    <name evidence="18" type="ORF">JCM19231_1740</name>
</gene>
<evidence type="ECO:0000256" key="11">
    <source>
        <dbReference type="ARBA" id="ARBA00024006"/>
    </source>
</evidence>
<dbReference type="PROSITE" id="PS52004">
    <property type="entry name" value="KS3_2"/>
    <property type="match status" value="1"/>
</dbReference>
<dbReference type="NCBIfam" id="TIGR03150">
    <property type="entry name" value="fabF"/>
    <property type="match status" value="1"/>
</dbReference>
<keyword evidence="19" id="KW-1185">Reference proteome</keyword>
<evidence type="ECO:0000256" key="12">
    <source>
        <dbReference type="ARBA" id="ARBA00047318"/>
    </source>
</evidence>
<dbReference type="NCBIfam" id="NF005589">
    <property type="entry name" value="PRK07314.1"/>
    <property type="match status" value="1"/>
</dbReference>
<evidence type="ECO:0000256" key="10">
    <source>
        <dbReference type="ARBA" id="ARBA00023315"/>
    </source>
</evidence>
<dbReference type="SMART" id="SM00825">
    <property type="entry name" value="PKS_KS"/>
    <property type="match status" value="1"/>
</dbReference>
<reference evidence="18 19" key="2">
    <citation type="submission" date="2015-01" db="EMBL/GenBank/DDBJ databases">
        <authorList>
            <consortium name="NBRP consortium"/>
            <person name="Sawabe T."/>
            <person name="Meirelles P."/>
            <person name="Feng G."/>
            <person name="Sayaka M."/>
            <person name="Hattori M."/>
            <person name="Ohkuma M."/>
        </authorList>
    </citation>
    <scope>NUCLEOTIDE SEQUENCE [LARGE SCALE GENOMIC DNA]</scope>
    <source>
        <strain evidence="19">JCM 19231</strain>
    </source>
</reference>
<dbReference type="Proteomes" id="UP000031671">
    <property type="component" value="Unassembled WGS sequence"/>
</dbReference>
<dbReference type="PANTHER" id="PTHR11712">
    <property type="entry name" value="POLYKETIDE SYNTHASE-RELATED"/>
    <property type="match status" value="1"/>
</dbReference>
<dbReference type="RefSeq" id="WP_261833571.1">
    <property type="nucleotide sequence ID" value="NZ_AP024881.1"/>
</dbReference>
<dbReference type="InterPro" id="IPR016039">
    <property type="entry name" value="Thiolase-like"/>
</dbReference>
<protein>
    <recommendedName>
        <fullName evidence="4 14">3-oxoacyl-[acyl-carrier-protein] synthase 2</fullName>
        <ecNumber evidence="3 14">2.3.1.179</ecNumber>
    </recommendedName>
</protein>
<keyword evidence="10 14" id="KW-0012">Acyltransferase</keyword>
<evidence type="ECO:0000256" key="7">
    <source>
        <dbReference type="ARBA" id="ARBA00022832"/>
    </source>
</evidence>
<dbReference type="NCBIfam" id="NF004970">
    <property type="entry name" value="PRK06333.1"/>
    <property type="match status" value="1"/>
</dbReference>
<evidence type="ECO:0000256" key="16">
    <source>
        <dbReference type="RuleBase" id="RU003694"/>
    </source>
</evidence>
<dbReference type="Pfam" id="PF00109">
    <property type="entry name" value="ketoacyl-synt"/>
    <property type="match status" value="1"/>
</dbReference>
<keyword evidence="6 14" id="KW-0808">Transferase</keyword>
<keyword evidence="8" id="KW-0443">Lipid metabolism</keyword>
<dbReference type="InterPro" id="IPR014031">
    <property type="entry name" value="Ketoacyl_synth_C"/>
</dbReference>
<keyword evidence="7" id="KW-0276">Fatty acid metabolism</keyword>
<dbReference type="PANTHER" id="PTHR11712:SF336">
    <property type="entry name" value="3-OXOACYL-[ACYL-CARRIER-PROTEIN] SYNTHASE, MITOCHONDRIAL"/>
    <property type="match status" value="1"/>
</dbReference>
<reference evidence="18 19" key="1">
    <citation type="submission" date="2015-01" db="EMBL/GenBank/DDBJ databases">
        <title>Vibrio sp. C1 JCM 19231 whole genome shotgun sequence.</title>
        <authorList>
            <person name="Sawabe T."/>
            <person name="Meirelles P."/>
            <person name="Feng G."/>
            <person name="Sayaka M."/>
            <person name="Hattori M."/>
            <person name="Ohkuma M."/>
        </authorList>
    </citation>
    <scope>NUCLEOTIDE SEQUENCE [LARGE SCALE GENOMIC DNA]</scope>
    <source>
        <strain evidence="19">JCM 19231</strain>
    </source>
</reference>
<evidence type="ECO:0000256" key="13">
    <source>
        <dbReference type="ARBA" id="ARBA00047659"/>
    </source>
</evidence>
<evidence type="ECO:0000256" key="1">
    <source>
        <dbReference type="ARBA" id="ARBA00005194"/>
    </source>
</evidence>
<comment type="catalytic activity">
    <reaction evidence="12 14">
        <text>(9Z)-hexadecenoyl-[ACP] + malonyl-[ACP] + H(+) = 3-oxo-(11Z)-octadecenoyl-[ACP] + holo-[ACP] + CO2</text>
        <dbReference type="Rhea" id="RHEA:55040"/>
        <dbReference type="Rhea" id="RHEA-COMP:9623"/>
        <dbReference type="Rhea" id="RHEA-COMP:9685"/>
        <dbReference type="Rhea" id="RHEA-COMP:10800"/>
        <dbReference type="Rhea" id="RHEA-COMP:14074"/>
        <dbReference type="ChEBI" id="CHEBI:15378"/>
        <dbReference type="ChEBI" id="CHEBI:16526"/>
        <dbReference type="ChEBI" id="CHEBI:64479"/>
        <dbReference type="ChEBI" id="CHEBI:78449"/>
        <dbReference type="ChEBI" id="CHEBI:83989"/>
        <dbReference type="ChEBI" id="CHEBI:138538"/>
        <dbReference type="EC" id="2.3.1.179"/>
    </reaction>
</comment>
<evidence type="ECO:0000256" key="6">
    <source>
        <dbReference type="ARBA" id="ARBA00022679"/>
    </source>
</evidence>
<dbReference type="PIRSF" id="PIRSF000447">
    <property type="entry name" value="KAS_II"/>
    <property type="match status" value="1"/>
</dbReference>
<evidence type="ECO:0000256" key="3">
    <source>
        <dbReference type="ARBA" id="ARBA00012356"/>
    </source>
</evidence>
<comment type="similarity">
    <text evidence="2 14 16">Belongs to the thiolase-like superfamily. Beta-ketoacyl-ACP synthases family.</text>
</comment>
<evidence type="ECO:0000313" key="18">
    <source>
        <dbReference type="EMBL" id="GAM56990.1"/>
    </source>
</evidence>
<keyword evidence="9 14" id="KW-0275">Fatty acid biosynthesis</keyword>
<evidence type="ECO:0000256" key="14">
    <source>
        <dbReference type="PIRNR" id="PIRNR000447"/>
    </source>
</evidence>
<sequence>MSKRRVVVTGMGMLSPVGNTVESSWKALLSGQSGVSNIEHFDTTDFSTRFAAMVKDFNCEEYMSKKDARKMDLFIQYGIAAGVQALDDSGLEITEENCARVGVAIGSGIGGLGLIENGIQTLTNRGPRKVSPFFVPSTIVNMVAGNLSIMRGLRGPNIAISTACTTGLHNIGHAARMIAYGDADAMVAGGSEKASTPMGMAGFGAAKALSTNNEDPQGASRPWDSGRDGFVLGDGAGIMVLEEYEHAKARGADIYCELVGFGMSGDAYHMTSPSEDGSGGALAMEAAMRDAGITGEQVGYINAHGTSTPAGDVAELMGVKRALGEAGAAQVKVSSTKSMIGHLLGAAGSVEAIITVKALLDQKAPPTINLNDMDPRAAELGIDLVPNEAKDLDTEYALCNSFGFGGTNGSLIFKKI</sequence>
<evidence type="ECO:0000256" key="4">
    <source>
        <dbReference type="ARBA" id="ARBA00014657"/>
    </source>
</evidence>
<dbReference type="CDD" id="cd00834">
    <property type="entry name" value="KAS_I_II"/>
    <property type="match status" value="1"/>
</dbReference>
<dbReference type="InterPro" id="IPR000794">
    <property type="entry name" value="Beta-ketoacyl_synthase"/>
</dbReference>
<comment type="catalytic activity">
    <reaction evidence="13 14">
        <text>a fatty acyl-[ACP] + malonyl-[ACP] + H(+) = a 3-oxoacyl-[ACP] + holo-[ACP] + CO2</text>
        <dbReference type="Rhea" id="RHEA:22836"/>
        <dbReference type="Rhea" id="RHEA-COMP:9623"/>
        <dbReference type="Rhea" id="RHEA-COMP:9685"/>
        <dbReference type="Rhea" id="RHEA-COMP:9916"/>
        <dbReference type="Rhea" id="RHEA-COMP:14125"/>
        <dbReference type="ChEBI" id="CHEBI:15378"/>
        <dbReference type="ChEBI" id="CHEBI:16526"/>
        <dbReference type="ChEBI" id="CHEBI:64479"/>
        <dbReference type="ChEBI" id="CHEBI:78449"/>
        <dbReference type="ChEBI" id="CHEBI:78776"/>
        <dbReference type="ChEBI" id="CHEBI:138651"/>
    </reaction>
</comment>
<name>A0A0B8NQZ8_9VIBR</name>
<dbReference type="NCBIfam" id="NF006434">
    <property type="entry name" value="PRK08722.1"/>
    <property type="match status" value="1"/>
</dbReference>
<comment type="function">
    <text evidence="11 14">Involved in the type II fatty acid elongation cycle. Catalyzes the elongation of a wide range of acyl-ACP by the addition of two carbons from malonyl-ACP to an acyl acceptor. Can efficiently catalyze the conversion of palmitoleoyl-ACP (cis-hexadec-9-enoyl-ACP) to cis-vaccenoyl-ACP (cis-octadec-11-enoyl-ACP), an essential step in the thermal regulation of fatty acid composition.</text>
</comment>
<comment type="pathway">
    <text evidence="1 14">Lipid metabolism; fatty acid biosynthesis.</text>
</comment>
<comment type="caution">
    <text evidence="18">The sequence shown here is derived from an EMBL/GenBank/DDBJ whole genome shotgun (WGS) entry which is preliminary data.</text>
</comment>
<evidence type="ECO:0000259" key="17">
    <source>
        <dbReference type="PROSITE" id="PS52004"/>
    </source>
</evidence>
<keyword evidence="5 14" id="KW-0444">Lipid biosynthesis</keyword>